<dbReference type="InterPro" id="IPR006059">
    <property type="entry name" value="SBP"/>
</dbReference>
<proteinExistence type="predicted"/>
<protein>
    <submittedName>
        <fullName evidence="4">Unannotated protein</fullName>
    </submittedName>
</protein>
<evidence type="ECO:0000256" key="3">
    <source>
        <dbReference type="ARBA" id="ARBA00022729"/>
    </source>
</evidence>
<gene>
    <name evidence="4" type="ORF">UFOPK2992_00770</name>
</gene>
<dbReference type="Gene3D" id="3.40.190.10">
    <property type="entry name" value="Periplasmic binding protein-like II"/>
    <property type="match status" value="2"/>
</dbReference>
<evidence type="ECO:0000256" key="2">
    <source>
        <dbReference type="ARBA" id="ARBA00022448"/>
    </source>
</evidence>
<dbReference type="AlphaFoldDB" id="A0A6J6XJ64"/>
<evidence type="ECO:0000256" key="1">
    <source>
        <dbReference type="ARBA" id="ARBA00004196"/>
    </source>
</evidence>
<dbReference type="CDD" id="cd14748">
    <property type="entry name" value="PBP2_UgpB"/>
    <property type="match status" value="1"/>
</dbReference>
<accession>A0A6J6XJ64</accession>
<keyword evidence="3" id="KW-0732">Signal</keyword>
<dbReference type="PANTHER" id="PTHR43649">
    <property type="entry name" value="ARABINOSE-BINDING PROTEIN-RELATED"/>
    <property type="match status" value="1"/>
</dbReference>
<reference evidence="4" key="1">
    <citation type="submission" date="2020-05" db="EMBL/GenBank/DDBJ databases">
        <authorList>
            <person name="Chiriac C."/>
            <person name="Salcher M."/>
            <person name="Ghai R."/>
            <person name="Kavagutti S V."/>
        </authorList>
    </citation>
    <scope>NUCLEOTIDE SEQUENCE</scope>
</reference>
<comment type="subcellular location">
    <subcellularLocation>
        <location evidence="1">Cell envelope</location>
    </subcellularLocation>
</comment>
<evidence type="ECO:0000313" key="4">
    <source>
        <dbReference type="EMBL" id="CAB4796509.1"/>
    </source>
</evidence>
<dbReference type="InterPro" id="IPR050490">
    <property type="entry name" value="Bact_solute-bd_prot1"/>
</dbReference>
<dbReference type="GO" id="GO:0030313">
    <property type="term" value="C:cell envelope"/>
    <property type="evidence" value="ECO:0007669"/>
    <property type="project" value="UniProtKB-SubCell"/>
</dbReference>
<name>A0A6J6XJ64_9ZZZZ</name>
<dbReference type="Pfam" id="PF13416">
    <property type="entry name" value="SBP_bac_8"/>
    <property type="match status" value="1"/>
</dbReference>
<dbReference type="PANTHER" id="PTHR43649:SF31">
    <property type="entry name" value="SN-GLYCEROL-3-PHOSPHATE-BINDING PERIPLASMIC PROTEIN UGPB"/>
    <property type="match status" value="1"/>
</dbReference>
<dbReference type="EMBL" id="CAFAAI010000115">
    <property type="protein sequence ID" value="CAB4796509.1"/>
    <property type="molecule type" value="Genomic_DNA"/>
</dbReference>
<sequence>MSRRVVVCMVVVGGVFAASCRSGQSLTNAGIDKAPTPVTASTVPGQTTVPPTTLPRKLDSLPPCDVAALDTAAATAPVEITFWHGLSNELGRELERLTGVYNASQNKVKVTLQFQGGYEETIDKYLQSNTDSRPDMVQMPEYMVQQMIDTKSIVPTQACAESAKYDTSAFLPQALGAYATEGVQWSMPFNMSVPVLYYLKPRFTAAGLDPAVSPRSLEELLATSKQLVSSGASAYSVALDSDFDGGGGWYIEQWLAKSGEFYADNENGRAAPATHVLYDGAGGVKLLTALQSLVTDGGAVYVGDNASGQDTFLKLADATKPAAMTIGTSAALGPVLAIVRGGIIPGVLESEVGVGPMPGPNDGKGALVGGASLYIVDGKGGAKAAASWDYMAFLESASSQSQWAAATGYIPVRNDALTLDPIKSLYVTDPRFKVAYDQLTSSLPGPTSQGPVIGPHKAVRRVTALAVAEVLSGSDVQTALTKAAQAANDLISNYNAQNK</sequence>
<keyword evidence="2" id="KW-0813">Transport</keyword>
<dbReference type="PROSITE" id="PS51257">
    <property type="entry name" value="PROKAR_LIPOPROTEIN"/>
    <property type="match status" value="1"/>
</dbReference>
<dbReference type="SUPFAM" id="SSF53850">
    <property type="entry name" value="Periplasmic binding protein-like II"/>
    <property type="match status" value="1"/>
</dbReference>
<organism evidence="4">
    <name type="scientific">freshwater metagenome</name>
    <dbReference type="NCBI Taxonomy" id="449393"/>
    <lineage>
        <taxon>unclassified sequences</taxon>
        <taxon>metagenomes</taxon>
        <taxon>ecological metagenomes</taxon>
    </lineage>
</organism>